<dbReference type="SUPFAM" id="SSF89957">
    <property type="entry name" value="MTH1187/YkoF-like"/>
    <property type="match status" value="1"/>
</dbReference>
<organism evidence="3 4">
    <name type="scientific">Sporothrix curviconia</name>
    <dbReference type="NCBI Taxonomy" id="1260050"/>
    <lineage>
        <taxon>Eukaryota</taxon>
        <taxon>Fungi</taxon>
        <taxon>Dikarya</taxon>
        <taxon>Ascomycota</taxon>
        <taxon>Pezizomycotina</taxon>
        <taxon>Sordariomycetes</taxon>
        <taxon>Sordariomycetidae</taxon>
        <taxon>Ophiostomatales</taxon>
        <taxon>Ophiostomataceae</taxon>
        <taxon>Sporothrix</taxon>
    </lineage>
</organism>
<dbReference type="NCBIfam" id="TIGR00106">
    <property type="entry name" value="MTH1187 family thiamine-binding protein"/>
    <property type="match status" value="1"/>
</dbReference>
<dbReference type="InterPro" id="IPR029756">
    <property type="entry name" value="MTH1187/YkoF-like"/>
</dbReference>
<sequence>MTMDYSTVPTPAACYADFCLIPVGTGNVSVAEDVAEVQRLLQASGLTVTMHASGTTVEGSWDDVMRVIGQAHTVVHRRGVLRVQSSMRVGTRTDKKQTAADKVKRVQDILAKAEP</sequence>
<reference evidence="3 4" key="1">
    <citation type="submission" date="2024-01" db="EMBL/GenBank/DDBJ databases">
        <authorList>
            <person name="Allen C."/>
            <person name="Tagirdzhanova G."/>
        </authorList>
    </citation>
    <scope>NUCLEOTIDE SEQUENCE [LARGE SCALE GENOMIC DNA]</scope>
</reference>
<accession>A0ABP0CGN7</accession>
<gene>
    <name evidence="3" type="primary">ECM15</name>
    <name evidence="3" type="ORF">SCUCBS95973_007618</name>
</gene>
<dbReference type="Gene3D" id="3.30.70.930">
    <property type="match status" value="1"/>
</dbReference>
<dbReference type="Pfam" id="PF01910">
    <property type="entry name" value="Thiamine_BP"/>
    <property type="match status" value="1"/>
</dbReference>
<evidence type="ECO:0000313" key="4">
    <source>
        <dbReference type="Proteomes" id="UP001642405"/>
    </source>
</evidence>
<dbReference type="EMBL" id="CAWUHB010000054">
    <property type="protein sequence ID" value="CAK7230566.1"/>
    <property type="molecule type" value="Genomic_DNA"/>
</dbReference>
<comment type="caution">
    <text evidence="3">The sequence shown here is derived from an EMBL/GenBank/DDBJ whole genome shotgun (WGS) entry which is preliminary data.</text>
</comment>
<protein>
    <submittedName>
        <fullName evidence="3">UPF0045 protein M15</fullName>
    </submittedName>
</protein>
<evidence type="ECO:0000313" key="3">
    <source>
        <dbReference type="EMBL" id="CAK7230566.1"/>
    </source>
</evidence>
<comment type="similarity">
    <text evidence="1">Belongs to the UPF0045 family.</text>
</comment>
<dbReference type="InterPro" id="IPR051614">
    <property type="entry name" value="UPF0045_domain"/>
</dbReference>
<keyword evidence="4" id="KW-1185">Reference proteome</keyword>
<evidence type="ECO:0000259" key="2">
    <source>
        <dbReference type="Pfam" id="PF01910"/>
    </source>
</evidence>
<dbReference type="Proteomes" id="UP001642405">
    <property type="component" value="Unassembled WGS sequence"/>
</dbReference>
<name>A0ABP0CGN7_9PEZI</name>
<feature type="domain" description="Thiamine-binding protein" evidence="2">
    <location>
        <begin position="16"/>
        <end position="107"/>
    </location>
</feature>
<dbReference type="PANTHER" id="PTHR33777">
    <property type="entry name" value="UPF0045 PROTEIN ECM15"/>
    <property type="match status" value="1"/>
</dbReference>
<dbReference type="PANTHER" id="PTHR33777:SF1">
    <property type="entry name" value="UPF0045 PROTEIN ECM15"/>
    <property type="match status" value="1"/>
</dbReference>
<dbReference type="InterPro" id="IPR002767">
    <property type="entry name" value="Thiamine_BP"/>
</dbReference>
<proteinExistence type="inferred from homology"/>
<evidence type="ECO:0000256" key="1">
    <source>
        <dbReference type="ARBA" id="ARBA00010272"/>
    </source>
</evidence>